<dbReference type="RefSeq" id="WP_256191512.1">
    <property type="nucleotide sequence ID" value="NZ_CATZHN010000046.1"/>
</dbReference>
<feature type="transmembrane region" description="Helical" evidence="1">
    <location>
        <begin position="155"/>
        <end position="173"/>
    </location>
</feature>
<keyword evidence="4" id="KW-1185">Reference proteome</keyword>
<organism evidence="3 4">
    <name type="scientific">Neglectibacter timonensis</name>
    <dbReference type="NCBI Taxonomy" id="1776382"/>
    <lineage>
        <taxon>Bacteria</taxon>
        <taxon>Bacillati</taxon>
        <taxon>Bacillota</taxon>
        <taxon>Clostridia</taxon>
        <taxon>Eubacteriales</taxon>
        <taxon>Oscillospiraceae</taxon>
        <taxon>Neglectibacter</taxon>
    </lineage>
</organism>
<feature type="transmembrane region" description="Helical" evidence="1">
    <location>
        <begin position="130"/>
        <end position="149"/>
    </location>
</feature>
<comment type="caution">
    <text evidence="3">The sequence shown here is derived from an EMBL/GenBank/DDBJ whole genome shotgun (WGS) entry which is preliminary data.</text>
</comment>
<dbReference type="EMBL" id="JANFZH010000003">
    <property type="protein sequence ID" value="MCQ4838717.1"/>
    <property type="molecule type" value="Genomic_DNA"/>
</dbReference>
<dbReference type="Proteomes" id="UP001524473">
    <property type="component" value="Unassembled WGS sequence"/>
</dbReference>
<dbReference type="InterPro" id="IPR006976">
    <property type="entry name" value="VanZ-like"/>
</dbReference>
<evidence type="ECO:0000313" key="4">
    <source>
        <dbReference type="Proteomes" id="UP001524473"/>
    </source>
</evidence>
<name>A0ABT1RVM3_9FIRM</name>
<gene>
    <name evidence="3" type="ORF">NE695_02165</name>
</gene>
<dbReference type="InterPro" id="IPR053150">
    <property type="entry name" value="Teicoplanin_resist-assoc"/>
</dbReference>
<dbReference type="Pfam" id="PF04892">
    <property type="entry name" value="VanZ"/>
    <property type="match status" value="1"/>
</dbReference>
<feature type="transmembrane region" description="Helical" evidence="1">
    <location>
        <begin position="185"/>
        <end position="206"/>
    </location>
</feature>
<evidence type="ECO:0000313" key="3">
    <source>
        <dbReference type="EMBL" id="MCQ4838717.1"/>
    </source>
</evidence>
<keyword evidence="1" id="KW-0812">Transmembrane</keyword>
<feature type="transmembrane region" description="Helical" evidence="1">
    <location>
        <begin position="6"/>
        <end position="32"/>
    </location>
</feature>
<feature type="transmembrane region" description="Helical" evidence="1">
    <location>
        <begin position="53"/>
        <end position="71"/>
    </location>
</feature>
<protein>
    <submittedName>
        <fullName evidence="3">VanZ family protein</fullName>
    </submittedName>
</protein>
<keyword evidence="1" id="KW-0472">Membrane</keyword>
<feature type="domain" description="VanZ-like" evidence="2">
    <location>
        <begin position="58"/>
        <end position="172"/>
    </location>
</feature>
<accession>A0ABT1RVM3</accession>
<keyword evidence="1" id="KW-1133">Transmembrane helix</keyword>
<proteinExistence type="predicted"/>
<evidence type="ECO:0000256" key="1">
    <source>
        <dbReference type="SAM" id="Phobius"/>
    </source>
</evidence>
<evidence type="ECO:0000259" key="2">
    <source>
        <dbReference type="Pfam" id="PF04892"/>
    </source>
</evidence>
<dbReference type="PANTHER" id="PTHR36834:SF1">
    <property type="entry name" value="INTEGRAL MEMBRANE PROTEIN"/>
    <property type="match status" value="1"/>
</dbReference>
<feature type="transmembrane region" description="Helical" evidence="1">
    <location>
        <begin position="100"/>
        <end position="118"/>
    </location>
</feature>
<reference evidence="3 4" key="1">
    <citation type="submission" date="2022-06" db="EMBL/GenBank/DDBJ databases">
        <title>Isolation of gut microbiota from human fecal samples.</title>
        <authorList>
            <person name="Pamer E.G."/>
            <person name="Barat B."/>
            <person name="Waligurski E."/>
            <person name="Medina S."/>
            <person name="Paddock L."/>
            <person name="Mostad J."/>
        </authorList>
    </citation>
    <scope>NUCLEOTIDE SEQUENCE [LARGE SCALE GENOMIC DNA]</scope>
    <source>
        <strain evidence="3 4">DFI.9.73</strain>
    </source>
</reference>
<sequence length="462" mass="51549">MSIKDVAFVAVILGVLGILILAMLISLGYFVLYKRLMKGQKKLTLRRTALQMLLIACVFIVLGATLLLRTASGSGRTDLQPFSQYRSAWYNFSYPEWRNIVLNIAMFIPFGVLIPVLYPKLRAVWKITAICLVGTLLIETTQLITHRGIFAVDDILHNVLGGVIGYGLFYFVFLLMGKRFQAGRLIAALLPLLVTIASFSGIYAYYQGKEYGIVTETYINRIDMKNISLSNEAELSDEPAEALLYQTSGMASQEQIHAFADGFFSAIGAAPDESLTQKHDRGTYFYANSPAGDELCLGVRNFAMTYTYEDFSAFQHEKAMPGEGEIRKQLDELGIQVPETAEFSQEKKSRNRFDAVPDPKGSLSMWGYLECESYDDGTIKYVENNIVRCYPLKPATIISEQAAYEKIAKGMFRCGSQLPVAALHVKAVGLTYCMDTKGFLQPAYCFQTEIDGQEQKLVIPAM</sequence>
<dbReference type="PANTHER" id="PTHR36834">
    <property type="entry name" value="MEMBRANE PROTEIN-RELATED"/>
    <property type="match status" value="1"/>
</dbReference>